<gene>
    <name evidence="1" type="primary">dinB</name>
    <name evidence="1" type="ORF">I553_7036</name>
</gene>
<dbReference type="GO" id="GO:0003887">
    <property type="term" value="F:DNA-directed DNA polymerase activity"/>
    <property type="evidence" value="ECO:0007669"/>
    <property type="project" value="UniProtKB-EC"/>
</dbReference>
<accession>X7Z4F5</accession>
<comment type="caution">
    <text evidence="1">The sequence shown here is derived from an EMBL/GenBank/DDBJ whole genome shotgun (WGS) entry which is preliminary data.</text>
</comment>
<dbReference type="AlphaFoldDB" id="X7Z4F5"/>
<evidence type="ECO:0000313" key="1">
    <source>
        <dbReference type="EMBL" id="EUA13916.1"/>
    </source>
</evidence>
<proteinExistence type="predicted"/>
<keyword evidence="1" id="KW-0548">Nucleotidyltransferase</keyword>
<dbReference type="EC" id="2.7.7.7" evidence="1"/>
<organism evidence="1">
    <name type="scientific">Mycobacterium xenopi 4042</name>
    <dbReference type="NCBI Taxonomy" id="1299334"/>
    <lineage>
        <taxon>Bacteria</taxon>
        <taxon>Bacillati</taxon>
        <taxon>Actinomycetota</taxon>
        <taxon>Actinomycetes</taxon>
        <taxon>Mycobacteriales</taxon>
        <taxon>Mycobacteriaceae</taxon>
        <taxon>Mycobacterium</taxon>
    </lineage>
</organism>
<dbReference type="PATRIC" id="fig|1299334.3.peg.8798"/>
<sequence length="90" mass="9600">MAQQALADVVAQSRIVTRVAVTVRTSTFYTRTKIRKLDAPSTDPASSSPPRCGCSTCSSWTGRSGCWVCAWNCRCRRDFTAAAPTAAAPG</sequence>
<keyword evidence="1" id="KW-0808">Transferase</keyword>
<name>X7Z4F5_MYCXE</name>
<protein>
    <submittedName>
        <fullName evidence="1">DNA polymerase IV 3 domain protein</fullName>
        <ecNumber evidence="1">2.7.7.7</ecNumber>
    </submittedName>
</protein>
<dbReference type="EMBL" id="JAOB01000081">
    <property type="protein sequence ID" value="EUA13916.1"/>
    <property type="molecule type" value="Genomic_DNA"/>
</dbReference>
<reference evidence="1" key="1">
    <citation type="submission" date="2014-01" db="EMBL/GenBank/DDBJ databases">
        <authorList>
            <person name="Brown-Elliot B."/>
            <person name="Wallace R."/>
            <person name="Lenaerts A."/>
            <person name="Ordway D."/>
            <person name="DeGroote M.A."/>
            <person name="Parker T."/>
            <person name="Sizemore C."/>
            <person name="Tallon L.J."/>
            <person name="Sadzewicz L.K."/>
            <person name="Sengamalay N."/>
            <person name="Fraser C.M."/>
            <person name="Hine E."/>
            <person name="Shefchek K.A."/>
            <person name="Das S.P."/>
            <person name="Tettelin H."/>
        </authorList>
    </citation>
    <scope>NUCLEOTIDE SEQUENCE [LARGE SCALE GENOMIC DNA]</scope>
    <source>
        <strain evidence="1">4042</strain>
    </source>
</reference>